<dbReference type="InterPro" id="IPR050598">
    <property type="entry name" value="AminoAcid_Transporter"/>
</dbReference>
<dbReference type="Gene3D" id="1.20.1740.10">
    <property type="entry name" value="Amino acid/polyamine transporter I"/>
    <property type="match status" value="1"/>
</dbReference>
<dbReference type="GO" id="GO:0015179">
    <property type="term" value="F:L-amino acid transmembrane transporter activity"/>
    <property type="evidence" value="ECO:0007669"/>
    <property type="project" value="TreeGrafter"/>
</dbReference>
<feature type="transmembrane region" description="Helical" evidence="5">
    <location>
        <begin position="300"/>
        <end position="323"/>
    </location>
</feature>
<evidence type="ECO:0000256" key="3">
    <source>
        <dbReference type="ARBA" id="ARBA00022989"/>
    </source>
</evidence>
<feature type="transmembrane region" description="Helical" evidence="5">
    <location>
        <begin position="428"/>
        <end position="448"/>
    </location>
</feature>
<dbReference type="InterPro" id="IPR002293">
    <property type="entry name" value="AA/rel_permease1"/>
</dbReference>
<feature type="transmembrane region" description="Helical" evidence="5">
    <location>
        <begin position="211"/>
        <end position="230"/>
    </location>
</feature>
<evidence type="ECO:0000256" key="2">
    <source>
        <dbReference type="ARBA" id="ARBA00022692"/>
    </source>
</evidence>
<dbReference type="Proteomes" id="UP000267081">
    <property type="component" value="Unassembled WGS sequence"/>
</dbReference>
<accession>A0A3R9E2Z5</accession>
<evidence type="ECO:0000256" key="1">
    <source>
        <dbReference type="ARBA" id="ARBA00004141"/>
    </source>
</evidence>
<feature type="transmembrane region" description="Helical" evidence="5">
    <location>
        <begin position="370"/>
        <end position="393"/>
    </location>
</feature>
<feature type="transmembrane region" description="Helical" evidence="5">
    <location>
        <begin position="171"/>
        <end position="191"/>
    </location>
</feature>
<dbReference type="PIRSF" id="PIRSF006060">
    <property type="entry name" value="AA_transporter"/>
    <property type="match status" value="1"/>
</dbReference>
<feature type="transmembrane region" description="Helical" evidence="5">
    <location>
        <begin position="251"/>
        <end position="273"/>
    </location>
</feature>
<keyword evidence="2 5" id="KW-0812">Transmembrane</keyword>
<dbReference type="OrthoDB" id="9804700at2"/>
<feature type="transmembrane region" description="Helical" evidence="5">
    <location>
        <begin position="98"/>
        <end position="122"/>
    </location>
</feature>
<dbReference type="AlphaFoldDB" id="A0A3R9E2Z5"/>
<comment type="subcellular location">
    <subcellularLocation>
        <location evidence="1">Membrane</location>
        <topology evidence="1">Multi-pass membrane protein</topology>
    </subcellularLocation>
</comment>
<sequence>MSSPTRSGAPQPALERKIGPLQATAINMTQMCGIGPFVTIPAMVATMGGPQAMFGWIIGAIVALADGLIWAELGAAMPGAGGTYLYLREAFQYRTGRLMPFLFVWSAVLFIPLIMSTGIIGLVQYLGYLVPGVTGDAGTTPLGKIIGVGITLVIVAALFRKIGQIGKLTTVLFVVMLIAVLTTVVAAFTHFSGAQAFAFTPGAFSSAGEGTFWGGLGAGLIIAIYDYLGYNTTAYLGGEVREPGRTLPRSILFSIVGIMSLYFLLQVGVLGSVPLEELKTATSVASTVLEQAWGTVTAKVVTVFIVVAAIGSVFAGLLGGSRVPFEAARDKVFLPMFGKLHPKLNLPTAGVLTMGAITIIGSLFTLTDVINAAVATLVIIQSLAQVVAIWTLRRRQPGLKRPYRQWLYPLPTLLALVGWVYIYVSASWLSIGLSLGWMVLGALAYLVYAKAENTWPFGPKEIKEAFAADPEGARA</sequence>
<reference evidence="6 7" key="1">
    <citation type="submission" date="2018-12" db="EMBL/GenBank/DDBJ databases">
        <title>Amycolatopsis eburnea sp. nov. actinomycete associate with arbuscular mycorrhiza fungal spore.</title>
        <authorList>
            <person name="Lumyong S."/>
            <person name="Chaiya L."/>
        </authorList>
    </citation>
    <scope>NUCLEOTIDE SEQUENCE [LARGE SCALE GENOMIC DNA]</scope>
    <source>
        <strain evidence="6 7">GLM-1</strain>
    </source>
</reference>
<keyword evidence="3 5" id="KW-1133">Transmembrane helix</keyword>
<evidence type="ECO:0000256" key="5">
    <source>
        <dbReference type="SAM" id="Phobius"/>
    </source>
</evidence>
<dbReference type="PANTHER" id="PTHR11785">
    <property type="entry name" value="AMINO ACID TRANSPORTER"/>
    <property type="match status" value="1"/>
</dbReference>
<name>A0A3R9E2Z5_9PSEU</name>
<keyword evidence="4 5" id="KW-0472">Membrane</keyword>
<proteinExistence type="predicted"/>
<feature type="transmembrane region" description="Helical" evidence="5">
    <location>
        <begin position="344"/>
        <end position="364"/>
    </location>
</feature>
<dbReference type="Pfam" id="PF13520">
    <property type="entry name" value="AA_permease_2"/>
    <property type="match status" value="1"/>
</dbReference>
<dbReference type="RefSeq" id="WP_125307701.1">
    <property type="nucleotide sequence ID" value="NZ_RSEC01000033.1"/>
</dbReference>
<evidence type="ECO:0000313" key="6">
    <source>
        <dbReference type="EMBL" id="RSD21476.1"/>
    </source>
</evidence>
<keyword evidence="7" id="KW-1185">Reference proteome</keyword>
<evidence type="ECO:0000313" key="7">
    <source>
        <dbReference type="Proteomes" id="UP000267081"/>
    </source>
</evidence>
<protein>
    <submittedName>
        <fullName evidence="6">Amino acid permease</fullName>
    </submittedName>
</protein>
<feature type="transmembrane region" description="Helical" evidence="5">
    <location>
        <begin position="405"/>
        <end position="422"/>
    </location>
</feature>
<comment type="caution">
    <text evidence="6">The sequence shown here is derived from an EMBL/GenBank/DDBJ whole genome shotgun (WGS) entry which is preliminary data.</text>
</comment>
<feature type="transmembrane region" description="Helical" evidence="5">
    <location>
        <begin position="142"/>
        <end position="159"/>
    </location>
</feature>
<dbReference type="GO" id="GO:0016020">
    <property type="term" value="C:membrane"/>
    <property type="evidence" value="ECO:0007669"/>
    <property type="project" value="UniProtKB-SubCell"/>
</dbReference>
<dbReference type="EMBL" id="RSEC01000033">
    <property type="protein sequence ID" value="RSD21476.1"/>
    <property type="molecule type" value="Genomic_DNA"/>
</dbReference>
<gene>
    <name evidence="6" type="ORF">EIY87_11615</name>
</gene>
<organism evidence="6 7">
    <name type="scientific">Amycolatopsis eburnea</name>
    <dbReference type="NCBI Taxonomy" id="2267691"/>
    <lineage>
        <taxon>Bacteria</taxon>
        <taxon>Bacillati</taxon>
        <taxon>Actinomycetota</taxon>
        <taxon>Actinomycetes</taxon>
        <taxon>Pseudonocardiales</taxon>
        <taxon>Pseudonocardiaceae</taxon>
        <taxon>Amycolatopsis</taxon>
    </lineage>
</organism>
<dbReference type="PANTHER" id="PTHR11785:SF512">
    <property type="entry name" value="SOBREMESA, ISOFORM B"/>
    <property type="match status" value="1"/>
</dbReference>
<evidence type="ECO:0000256" key="4">
    <source>
        <dbReference type="ARBA" id="ARBA00023136"/>
    </source>
</evidence>